<dbReference type="Gene3D" id="3.90.220.20">
    <property type="entry name" value="DNA methylase specificity domains"/>
    <property type="match status" value="1"/>
</dbReference>
<keyword evidence="5" id="KW-0378">Hydrolase</keyword>
<keyword evidence="2" id="KW-0680">Restriction system</keyword>
<dbReference type="GO" id="GO:0004519">
    <property type="term" value="F:endonuclease activity"/>
    <property type="evidence" value="ECO:0007669"/>
    <property type="project" value="UniProtKB-KW"/>
</dbReference>
<evidence type="ECO:0000313" key="8">
    <source>
        <dbReference type="Proteomes" id="UP000189161"/>
    </source>
</evidence>
<evidence type="ECO:0000313" key="5">
    <source>
        <dbReference type="EMBL" id="OOF46201.1"/>
    </source>
</evidence>
<evidence type="ECO:0000313" key="7">
    <source>
        <dbReference type="Proteomes" id="UP000188728"/>
    </source>
</evidence>
<dbReference type="OrthoDB" id="5679005at2"/>
<keyword evidence="5" id="KW-0540">Nuclease</keyword>
<sequence>MLLSDIVELHSGQAQFRITETADTNAPVYRYYSQAHLEQDLCLSDAPVSSKEIRTFDRISSLLSSGDIVFSLISGKAVQISKLHHHFLYTQNYVKLVPNAKINSSYLIYLLNENRSIHKQLSSGLQGSQVLKYTTKQLKSLKLPKLPPLSKQHLIGDIYFKQQKLAHLKQRVAHLEKLLVLKQLEKASAR</sequence>
<reference evidence="7 8" key="1">
    <citation type="submission" date="2016-10" db="EMBL/GenBank/DDBJ databases">
        <title>Rodentibacter gen. nov. and new species.</title>
        <authorList>
            <person name="Christensen H."/>
        </authorList>
    </citation>
    <scope>NUCLEOTIDE SEQUENCE [LARGE SCALE GENOMIC DNA]</scope>
    <source>
        <strain evidence="5 7">H1983213011</strain>
        <strain evidence="6 8">H1987082031</strain>
    </source>
</reference>
<dbReference type="InterPro" id="IPR044946">
    <property type="entry name" value="Restrct_endonuc_typeI_TRD_sf"/>
</dbReference>
<dbReference type="AlphaFoldDB" id="A0A1V3IW73"/>
<dbReference type="EMBL" id="MLHL01000027">
    <property type="protein sequence ID" value="OOF48508.1"/>
    <property type="molecule type" value="Genomic_DNA"/>
</dbReference>
<comment type="similarity">
    <text evidence="1">Belongs to the type-I restriction system S methylase family.</text>
</comment>
<evidence type="ECO:0000259" key="4">
    <source>
        <dbReference type="Pfam" id="PF01420"/>
    </source>
</evidence>
<evidence type="ECO:0000256" key="1">
    <source>
        <dbReference type="ARBA" id="ARBA00010923"/>
    </source>
</evidence>
<evidence type="ECO:0000313" key="6">
    <source>
        <dbReference type="EMBL" id="OOF48508.1"/>
    </source>
</evidence>
<dbReference type="SUPFAM" id="SSF116734">
    <property type="entry name" value="DNA methylase specificity domain"/>
    <property type="match status" value="1"/>
</dbReference>
<organism evidence="5 7">
    <name type="scientific">Rodentibacter trehalosifermentans</name>
    <dbReference type="NCBI Taxonomy" id="1908263"/>
    <lineage>
        <taxon>Bacteria</taxon>
        <taxon>Pseudomonadati</taxon>
        <taxon>Pseudomonadota</taxon>
        <taxon>Gammaproteobacteria</taxon>
        <taxon>Pasteurellales</taxon>
        <taxon>Pasteurellaceae</taxon>
        <taxon>Rodentibacter</taxon>
    </lineage>
</organism>
<accession>A0A1V3J1I4</accession>
<evidence type="ECO:0000256" key="3">
    <source>
        <dbReference type="ARBA" id="ARBA00023125"/>
    </source>
</evidence>
<dbReference type="EMBL" id="MLHK01000019">
    <property type="protein sequence ID" value="OOF46201.1"/>
    <property type="molecule type" value="Genomic_DNA"/>
</dbReference>
<comment type="caution">
    <text evidence="5">The sequence shown here is derived from an EMBL/GenBank/DDBJ whole genome shotgun (WGS) entry which is preliminary data.</text>
</comment>
<gene>
    <name evidence="5" type="ORF">BKK51_03285</name>
    <name evidence="6" type="ORF">BKK52_05645</name>
</gene>
<dbReference type="GO" id="GO:0003677">
    <property type="term" value="F:DNA binding"/>
    <property type="evidence" value="ECO:0007669"/>
    <property type="project" value="UniProtKB-KW"/>
</dbReference>
<dbReference type="Proteomes" id="UP000189161">
    <property type="component" value="Unassembled WGS sequence"/>
</dbReference>
<dbReference type="InterPro" id="IPR000055">
    <property type="entry name" value="Restrct_endonuc_typeI_TRD"/>
</dbReference>
<dbReference type="Proteomes" id="UP000188728">
    <property type="component" value="Unassembled WGS sequence"/>
</dbReference>
<keyword evidence="5" id="KW-0255">Endonuclease</keyword>
<proteinExistence type="inferred from homology"/>
<keyword evidence="3" id="KW-0238">DNA-binding</keyword>
<accession>A0A1V3IW73</accession>
<evidence type="ECO:0000256" key="2">
    <source>
        <dbReference type="ARBA" id="ARBA00022747"/>
    </source>
</evidence>
<feature type="domain" description="Type I restriction modification DNA specificity" evidence="4">
    <location>
        <begin position="3"/>
        <end position="162"/>
    </location>
</feature>
<dbReference type="Pfam" id="PF01420">
    <property type="entry name" value="Methylase_S"/>
    <property type="match status" value="1"/>
</dbReference>
<keyword evidence="8" id="KW-1185">Reference proteome</keyword>
<dbReference type="GO" id="GO:0009307">
    <property type="term" value="P:DNA restriction-modification system"/>
    <property type="evidence" value="ECO:0007669"/>
    <property type="project" value="UniProtKB-KW"/>
</dbReference>
<protein>
    <submittedName>
        <fullName evidence="5">Restriction endonuclease subunit M</fullName>
    </submittedName>
</protein>
<name>A0A1V3IW73_9PAST</name>
<dbReference type="RefSeq" id="WP_077473749.1">
    <property type="nucleotide sequence ID" value="NZ_MLHK01000019.1"/>
</dbReference>